<evidence type="ECO:0000256" key="4">
    <source>
        <dbReference type="ARBA" id="ARBA00022827"/>
    </source>
</evidence>
<organism evidence="8 9">
    <name type="scientific">Ampelomyces quisqualis</name>
    <name type="common">Powdery mildew agent</name>
    <dbReference type="NCBI Taxonomy" id="50730"/>
    <lineage>
        <taxon>Eukaryota</taxon>
        <taxon>Fungi</taxon>
        <taxon>Dikarya</taxon>
        <taxon>Ascomycota</taxon>
        <taxon>Pezizomycotina</taxon>
        <taxon>Dothideomycetes</taxon>
        <taxon>Pleosporomycetidae</taxon>
        <taxon>Pleosporales</taxon>
        <taxon>Pleosporineae</taxon>
        <taxon>Phaeosphaeriaceae</taxon>
        <taxon>Ampelomyces</taxon>
    </lineage>
</organism>
<keyword evidence="9" id="KW-1185">Reference proteome</keyword>
<evidence type="ECO:0000259" key="7">
    <source>
        <dbReference type="Pfam" id="PF13454"/>
    </source>
</evidence>
<name>A0A6A5QVA4_AMPQU</name>
<dbReference type="Gene3D" id="3.50.50.60">
    <property type="entry name" value="FAD/NAD(P)-binding domain"/>
    <property type="match status" value="2"/>
</dbReference>
<keyword evidence="3" id="KW-0285">Flavoprotein</keyword>
<dbReference type="InterPro" id="IPR038732">
    <property type="entry name" value="HpyO/CreE_NAD-binding"/>
</dbReference>
<dbReference type="InterPro" id="IPR036188">
    <property type="entry name" value="FAD/NAD-bd_sf"/>
</dbReference>
<dbReference type="EMBL" id="ML979133">
    <property type="protein sequence ID" value="KAF1918818.1"/>
    <property type="molecule type" value="Genomic_DNA"/>
</dbReference>
<dbReference type="InterPro" id="IPR050346">
    <property type="entry name" value="FMO-like"/>
</dbReference>
<dbReference type="Pfam" id="PF13454">
    <property type="entry name" value="NAD_binding_9"/>
    <property type="match status" value="1"/>
</dbReference>
<dbReference type="GO" id="GO:0050660">
    <property type="term" value="F:flavin adenine dinucleotide binding"/>
    <property type="evidence" value="ECO:0007669"/>
    <property type="project" value="InterPro"/>
</dbReference>
<comment type="cofactor">
    <cofactor evidence="1">
        <name>FAD</name>
        <dbReference type="ChEBI" id="CHEBI:57692"/>
    </cofactor>
</comment>
<dbReference type="Pfam" id="PF00743">
    <property type="entry name" value="FMO-like"/>
    <property type="match status" value="2"/>
</dbReference>
<keyword evidence="5" id="KW-0521">NADP</keyword>
<dbReference type="FunFam" id="3.50.50.60:FF:000023">
    <property type="entry name" value="Dimethylaniline monooxygenase [N-oxide-forming]"/>
    <property type="match status" value="1"/>
</dbReference>
<dbReference type="InterPro" id="IPR000960">
    <property type="entry name" value="Flavin_mOase"/>
</dbReference>
<evidence type="ECO:0000256" key="5">
    <source>
        <dbReference type="ARBA" id="ARBA00022857"/>
    </source>
</evidence>
<evidence type="ECO:0000256" key="3">
    <source>
        <dbReference type="ARBA" id="ARBA00022630"/>
    </source>
</evidence>
<dbReference type="SUPFAM" id="SSF51905">
    <property type="entry name" value="FAD/NAD(P)-binding domain"/>
    <property type="match status" value="2"/>
</dbReference>
<feature type="domain" description="FAD-dependent urate hydroxylase HpyO/Asp monooxygenase CreE-like FAD/NAD(P)-binding" evidence="7">
    <location>
        <begin position="44"/>
        <end position="86"/>
    </location>
</feature>
<evidence type="ECO:0000313" key="8">
    <source>
        <dbReference type="EMBL" id="KAF1918818.1"/>
    </source>
</evidence>
<comment type="similarity">
    <text evidence="2">Belongs to the FMO family.</text>
</comment>
<dbReference type="GO" id="GO:0050661">
    <property type="term" value="F:NADP binding"/>
    <property type="evidence" value="ECO:0007669"/>
    <property type="project" value="InterPro"/>
</dbReference>
<sequence>MFVLPCLKCPRLTFPPSRVPWTRLFALRHTMTSETASIVAKSIALVGAGPSGVAAAKYLLAEKAFDKIVLFEQRSRSGGIWNYTADQTAEDLFTIPQINPRSRNKDELWIGNPPYDVARNSNGSGSPHKDISFVSPMYEKLETNIPRGLMGFQDLDWPEDSQLFPTHQTVLQYIDDYGKDIQHLVEYRTQVVNAEPTSNSPHSSWRVRVRHLETSEEQESNFDALIVANGHFIVPFIPDIRDIRDWNTKHAGRIHHSKYYRRPEDYKGLKTIVVGNSASGADISAQVAAHCATPLIWSSKSVSLFSATHSSGKAPRREVPPIKRFIPEKRGVEFEDGTIESNIDAIIFATGYFYSLPFLENVKPALITDGSHVSHTYQHVFFAPQPTLSFLALNQRVIPFPIAEAQASVVARVYSGRLSLPPLAEMQKWEQDTVAEVGNGRNFHLLPFPKDGNYLNAMSQWALSASPRKGLDNEGKGKVPPIWGEWEFWCRENFPAIRRAFGEFGERRHQIKSIGEVGFSFEKSKKEKALIEGEVI</sequence>
<keyword evidence="4" id="KW-0274">FAD</keyword>
<accession>A0A6A5QVA4</accession>
<evidence type="ECO:0000256" key="6">
    <source>
        <dbReference type="ARBA" id="ARBA00023002"/>
    </source>
</evidence>
<dbReference type="AlphaFoldDB" id="A0A6A5QVA4"/>
<gene>
    <name evidence="8" type="ORF">BDU57DRAFT_511568</name>
</gene>
<dbReference type="OrthoDB" id="66881at2759"/>
<dbReference type="PRINTS" id="PR00370">
    <property type="entry name" value="FMOXYGENASE"/>
</dbReference>
<evidence type="ECO:0000313" key="9">
    <source>
        <dbReference type="Proteomes" id="UP000800096"/>
    </source>
</evidence>
<dbReference type="PANTHER" id="PTHR23023">
    <property type="entry name" value="DIMETHYLANILINE MONOOXYGENASE"/>
    <property type="match status" value="1"/>
</dbReference>
<dbReference type="Proteomes" id="UP000800096">
    <property type="component" value="Unassembled WGS sequence"/>
</dbReference>
<proteinExistence type="inferred from homology"/>
<evidence type="ECO:0000256" key="1">
    <source>
        <dbReference type="ARBA" id="ARBA00001974"/>
    </source>
</evidence>
<evidence type="ECO:0000256" key="2">
    <source>
        <dbReference type="ARBA" id="ARBA00009183"/>
    </source>
</evidence>
<protein>
    <recommendedName>
        <fullName evidence="7">FAD-dependent urate hydroxylase HpyO/Asp monooxygenase CreE-like FAD/NAD(P)-binding domain-containing protein</fullName>
    </recommendedName>
</protein>
<keyword evidence="6" id="KW-0560">Oxidoreductase</keyword>
<reference evidence="8" key="1">
    <citation type="journal article" date="2020" name="Stud. Mycol.">
        <title>101 Dothideomycetes genomes: a test case for predicting lifestyles and emergence of pathogens.</title>
        <authorList>
            <person name="Haridas S."/>
            <person name="Albert R."/>
            <person name="Binder M."/>
            <person name="Bloem J."/>
            <person name="Labutti K."/>
            <person name="Salamov A."/>
            <person name="Andreopoulos B."/>
            <person name="Baker S."/>
            <person name="Barry K."/>
            <person name="Bills G."/>
            <person name="Bluhm B."/>
            <person name="Cannon C."/>
            <person name="Castanera R."/>
            <person name="Culley D."/>
            <person name="Daum C."/>
            <person name="Ezra D."/>
            <person name="Gonzalez J."/>
            <person name="Henrissat B."/>
            <person name="Kuo A."/>
            <person name="Liang C."/>
            <person name="Lipzen A."/>
            <person name="Lutzoni F."/>
            <person name="Magnuson J."/>
            <person name="Mondo S."/>
            <person name="Nolan M."/>
            <person name="Ohm R."/>
            <person name="Pangilinan J."/>
            <person name="Park H.-J."/>
            <person name="Ramirez L."/>
            <person name="Alfaro M."/>
            <person name="Sun H."/>
            <person name="Tritt A."/>
            <person name="Yoshinaga Y."/>
            <person name="Zwiers L.-H."/>
            <person name="Turgeon B."/>
            <person name="Goodwin S."/>
            <person name="Spatafora J."/>
            <person name="Crous P."/>
            <person name="Grigoriev I."/>
        </authorList>
    </citation>
    <scope>NUCLEOTIDE SEQUENCE</scope>
    <source>
        <strain evidence="8">HMLAC05119</strain>
    </source>
</reference>
<dbReference type="GO" id="GO:0004499">
    <property type="term" value="F:N,N-dimethylaniline monooxygenase activity"/>
    <property type="evidence" value="ECO:0007669"/>
    <property type="project" value="InterPro"/>
</dbReference>
<dbReference type="InterPro" id="IPR020946">
    <property type="entry name" value="Flavin_mOase-like"/>
</dbReference>